<comment type="similarity">
    <text evidence="1">Belongs to the peptidase C25 family.</text>
</comment>
<dbReference type="STRING" id="879243.Poras_0240"/>
<evidence type="ECO:0000256" key="2">
    <source>
        <dbReference type="ARBA" id="ARBA00022670"/>
    </source>
</evidence>
<dbReference type="Proteomes" id="UP000006545">
    <property type="component" value="Chromosome"/>
</dbReference>
<dbReference type="AlphaFoldDB" id="F4KM06"/>
<dbReference type="PROSITE" id="PS51257">
    <property type="entry name" value="PROKAR_LIPOPROTEIN"/>
    <property type="match status" value="1"/>
</dbReference>
<protein>
    <recommendedName>
        <fullName evidence="7">Outer membrane protein Omp28</fullName>
    </recommendedName>
</protein>
<reference evidence="6" key="1">
    <citation type="submission" date="2011-04" db="EMBL/GenBank/DDBJ databases">
        <title>The complete genome of Porphyromonas asaccharolytica DSM 20707.</title>
        <authorList>
            <person name="Lucas S."/>
            <person name="Han J."/>
            <person name="Lapidus A."/>
            <person name="Bruce D."/>
            <person name="Goodwin L."/>
            <person name="Pitluck S."/>
            <person name="Peters L."/>
            <person name="Kyrpides N."/>
            <person name="Mavromatis K."/>
            <person name="Ivanova N."/>
            <person name="Ovchinnikova G."/>
            <person name="Pagani I."/>
            <person name="Lu M."/>
            <person name="Detter J.C."/>
            <person name="Tapia R."/>
            <person name="Han C."/>
            <person name="Land M."/>
            <person name="Hauser L."/>
            <person name="Markowitz V."/>
            <person name="Cheng J.-F."/>
            <person name="Hugenholtz P."/>
            <person name="Woyke T."/>
            <person name="Wu D."/>
            <person name="Gronow S."/>
            <person name="Wellnitz S."/>
            <person name="Brambilla E."/>
            <person name="Klenk H.-P."/>
            <person name="Eisen J.A."/>
        </authorList>
    </citation>
    <scope>NUCLEOTIDE SEQUENCE [LARGE SCALE GENOMIC DNA]</scope>
    <source>
        <strain evidence="6">ATCC 25260 / DSM 20707 / VPI 4198</strain>
    </source>
</reference>
<name>F4KM06_PORAD</name>
<dbReference type="eggNOG" id="ENOG5032UCK">
    <property type="taxonomic scope" value="Bacteria"/>
</dbReference>
<dbReference type="KEGG" id="pah:Poras_0240"/>
<organism evidence="5 6">
    <name type="scientific">Porphyromonas asaccharolytica (strain ATCC 25260 / DSM 20707 / BCRC 10618 / CCUG 7834 / JCM 6326 / LMG 13178 / VPI 4198 / B440)</name>
    <name type="common">Bacteroides asaccharolyticus</name>
    <dbReference type="NCBI Taxonomy" id="879243"/>
    <lineage>
        <taxon>Bacteria</taxon>
        <taxon>Pseudomonadati</taxon>
        <taxon>Bacteroidota</taxon>
        <taxon>Bacteroidia</taxon>
        <taxon>Bacteroidales</taxon>
        <taxon>Porphyromonadaceae</taxon>
        <taxon>Porphyromonas</taxon>
    </lineage>
</organism>
<evidence type="ECO:0000256" key="3">
    <source>
        <dbReference type="ARBA" id="ARBA00022807"/>
    </source>
</evidence>
<keyword evidence="3" id="KW-0788">Thiol protease</keyword>
<dbReference type="HOGENOM" id="CLU_090998_0_0_10"/>
<keyword evidence="4" id="KW-0843">Virulence</keyword>
<keyword evidence="2" id="KW-0645">Protease</keyword>
<dbReference type="InterPro" id="IPR021615">
    <property type="entry name" value="Omp28"/>
</dbReference>
<dbReference type="GO" id="GO:0008234">
    <property type="term" value="F:cysteine-type peptidase activity"/>
    <property type="evidence" value="ECO:0007669"/>
    <property type="project" value="UniProtKB-KW"/>
</dbReference>
<dbReference type="EMBL" id="CP002689">
    <property type="protein sequence ID" value="AEE12194.1"/>
    <property type="molecule type" value="Genomic_DNA"/>
</dbReference>
<evidence type="ECO:0000256" key="4">
    <source>
        <dbReference type="ARBA" id="ARBA00023026"/>
    </source>
</evidence>
<evidence type="ECO:0000313" key="5">
    <source>
        <dbReference type="EMBL" id="AEE12194.1"/>
    </source>
</evidence>
<dbReference type="Pfam" id="PF11551">
    <property type="entry name" value="Omp28"/>
    <property type="match status" value="1"/>
</dbReference>
<dbReference type="Gene3D" id="2.60.40.10">
    <property type="entry name" value="Immunoglobulins"/>
    <property type="match status" value="1"/>
</dbReference>
<dbReference type="NCBIfam" id="NF033782">
    <property type="entry name" value="lipoprot_Omp28"/>
    <property type="match status" value="1"/>
</dbReference>
<dbReference type="InterPro" id="IPR013783">
    <property type="entry name" value="Ig-like_fold"/>
</dbReference>
<evidence type="ECO:0000256" key="1">
    <source>
        <dbReference type="ARBA" id="ARBA00006067"/>
    </source>
</evidence>
<proteinExistence type="inferred from homology"/>
<evidence type="ECO:0000313" key="6">
    <source>
        <dbReference type="Proteomes" id="UP000006545"/>
    </source>
</evidence>
<keyword evidence="6" id="KW-1185">Reference proteome</keyword>
<accession>F4KM06</accession>
<keyword evidence="3" id="KW-0378">Hydrolase</keyword>
<dbReference type="GO" id="GO:0006508">
    <property type="term" value="P:proteolysis"/>
    <property type="evidence" value="ECO:0007669"/>
    <property type="project" value="UniProtKB-KW"/>
</dbReference>
<sequence>MHRRFIHTLDNTTKMKLSTRYTILSALALILMVSCKPMPESERLIPNEMETSKGRSVLIEDYSGVGCVNCPIAAKKITEAAAPHGDKVVIVALHGSNTGIGTQPKEDPKGLYSPEAATYLDRLQSGGSLPIATFNRRPLASSGSKTYSDSYTQWPAEMQAVRELPQLYKIDLQVSESDRKITTQCTATALAPAVQGVATELYLQLWLIEDDIVAPQHFRKGLDEAYQHNHIFRQTLNGIDGEAYELGKSYNQTSTIEREVIQPDQCSVVAILYDHKSGEVYEVAKAPLKGNNSTN</sequence>
<evidence type="ECO:0008006" key="7">
    <source>
        <dbReference type="Google" id="ProtNLM"/>
    </source>
</evidence>
<gene>
    <name evidence="5" type="ordered locus">Poras_0240</name>
</gene>